<evidence type="ECO:0000313" key="1">
    <source>
        <dbReference type="EMBL" id="KYO22336.1"/>
    </source>
</evidence>
<proteinExistence type="predicted"/>
<dbReference type="Proteomes" id="UP000050525">
    <property type="component" value="Unassembled WGS sequence"/>
</dbReference>
<gene>
    <name evidence="1" type="ORF">Y1Q_0002929</name>
</gene>
<accession>A0A151MCS7</accession>
<dbReference type="AlphaFoldDB" id="A0A151MCS7"/>
<sequence>MMAVLCRYRLLFGMSLEHSGCFRQPIRVLQAGCDVLGHRQGVVGLKQHIYGEILTETVEIKYKSSFFLSFFYHSLFVAPANENLNSLALQVPKLVLSFDAGHSCLHLGLQECTSLDT</sequence>
<organism evidence="1 2">
    <name type="scientific">Alligator mississippiensis</name>
    <name type="common">American alligator</name>
    <dbReference type="NCBI Taxonomy" id="8496"/>
    <lineage>
        <taxon>Eukaryota</taxon>
        <taxon>Metazoa</taxon>
        <taxon>Chordata</taxon>
        <taxon>Craniata</taxon>
        <taxon>Vertebrata</taxon>
        <taxon>Euteleostomi</taxon>
        <taxon>Archelosauria</taxon>
        <taxon>Archosauria</taxon>
        <taxon>Crocodylia</taxon>
        <taxon>Alligatoridae</taxon>
        <taxon>Alligatorinae</taxon>
        <taxon>Alligator</taxon>
    </lineage>
</organism>
<protein>
    <submittedName>
        <fullName evidence="1">Uncharacterized protein</fullName>
    </submittedName>
</protein>
<keyword evidence="2" id="KW-1185">Reference proteome</keyword>
<reference evidence="1 2" key="1">
    <citation type="journal article" date="2012" name="Genome Biol.">
        <title>Sequencing three crocodilian genomes to illuminate the evolution of archosaurs and amniotes.</title>
        <authorList>
            <person name="St John J.A."/>
            <person name="Braun E.L."/>
            <person name="Isberg S.R."/>
            <person name="Miles L.G."/>
            <person name="Chong A.Y."/>
            <person name="Gongora J."/>
            <person name="Dalzell P."/>
            <person name="Moran C."/>
            <person name="Bed'hom B."/>
            <person name="Abzhanov A."/>
            <person name="Burgess S.C."/>
            <person name="Cooksey A.M."/>
            <person name="Castoe T.A."/>
            <person name="Crawford N.G."/>
            <person name="Densmore L.D."/>
            <person name="Drew J.C."/>
            <person name="Edwards S.V."/>
            <person name="Faircloth B.C."/>
            <person name="Fujita M.K."/>
            <person name="Greenwold M.J."/>
            <person name="Hoffmann F.G."/>
            <person name="Howard J.M."/>
            <person name="Iguchi T."/>
            <person name="Janes D.E."/>
            <person name="Khan S.Y."/>
            <person name="Kohno S."/>
            <person name="de Koning A.J."/>
            <person name="Lance S.L."/>
            <person name="McCarthy F.M."/>
            <person name="McCormack J.E."/>
            <person name="Merchant M.E."/>
            <person name="Peterson D.G."/>
            <person name="Pollock D.D."/>
            <person name="Pourmand N."/>
            <person name="Raney B.J."/>
            <person name="Roessler K.A."/>
            <person name="Sanford J.R."/>
            <person name="Sawyer R.H."/>
            <person name="Schmidt C.J."/>
            <person name="Triplett E.W."/>
            <person name="Tuberville T.D."/>
            <person name="Venegas-Anaya M."/>
            <person name="Howard J.T."/>
            <person name="Jarvis E.D."/>
            <person name="Guillette L.J.Jr."/>
            <person name="Glenn T.C."/>
            <person name="Green R.E."/>
            <person name="Ray D.A."/>
        </authorList>
    </citation>
    <scope>NUCLEOTIDE SEQUENCE [LARGE SCALE GENOMIC DNA]</scope>
    <source>
        <strain evidence="1">KSC_2009_1</strain>
    </source>
</reference>
<evidence type="ECO:0000313" key="2">
    <source>
        <dbReference type="Proteomes" id="UP000050525"/>
    </source>
</evidence>
<comment type="caution">
    <text evidence="1">The sequence shown here is derived from an EMBL/GenBank/DDBJ whole genome shotgun (WGS) entry which is preliminary data.</text>
</comment>
<dbReference type="EMBL" id="AKHW03006231">
    <property type="protein sequence ID" value="KYO22336.1"/>
    <property type="molecule type" value="Genomic_DNA"/>
</dbReference>
<name>A0A151MCS7_ALLMI</name>